<dbReference type="GO" id="GO:0003676">
    <property type="term" value="F:nucleic acid binding"/>
    <property type="evidence" value="ECO:0007669"/>
    <property type="project" value="InterPro"/>
</dbReference>
<organism evidence="2 3">
    <name type="scientific">Alishewanella jeotgali KCTC 22429</name>
    <dbReference type="NCBI Taxonomy" id="1129374"/>
    <lineage>
        <taxon>Bacteria</taxon>
        <taxon>Pseudomonadati</taxon>
        <taxon>Pseudomonadota</taxon>
        <taxon>Gammaproteobacteria</taxon>
        <taxon>Alteromonadales</taxon>
        <taxon>Alteromonadaceae</taxon>
        <taxon>Alishewanella</taxon>
    </lineage>
</organism>
<dbReference type="InterPro" id="IPR002711">
    <property type="entry name" value="HNH"/>
</dbReference>
<sequence>MPTTAAQHCMLCQRQVELTFHHLIPRKMHRRAFFKKHYDKAQLQAGIMLCRLCHKTIHRFYDEMTLAKEYNSLALLLTSEKVQQHIEWAKKQR</sequence>
<comment type="caution">
    <text evidence="2">The sequence shown here is derived from an EMBL/GenBank/DDBJ whole genome shotgun (WGS) entry which is preliminary data.</text>
</comment>
<keyword evidence="3" id="KW-1185">Reference proteome</keyword>
<dbReference type="GO" id="GO:0008270">
    <property type="term" value="F:zinc ion binding"/>
    <property type="evidence" value="ECO:0007669"/>
    <property type="project" value="InterPro"/>
</dbReference>
<dbReference type="STRING" id="1129374.AJE_00775"/>
<reference evidence="2 3" key="1">
    <citation type="journal article" date="2012" name="J. Bacteriol.">
        <title>Genome Sequence of Extracellular-Protease-Producing Alishewanella jeotgali Isolated from Traditional Korean Fermented Seafood.</title>
        <authorList>
            <person name="Jung J."/>
            <person name="Chun J."/>
            <person name="Park W."/>
        </authorList>
    </citation>
    <scope>NUCLEOTIDE SEQUENCE [LARGE SCALE GENOMIC DNA]</scope>
    <source>
        <strain evidence="2 3">KCTC 22429</strain>
    </source>
</reference>
<accession>H3ZA03</accession>
<name>H3ZA03_9ALTE</name>
<protein>
    <recommendedName>
        <fullName evidence="1">HNH domain-containing protein</fullName>
    </recommendedName>
</protein>
<dbReference type="GO" id="GO:0004519">
    <property type="term" value="F:endonuclease activity"/>
    <property type="evidence" value="ECO:0007669"/>
    <property type="project" value="InterPro"/>
</dbReference>
<proteinExistence type="predicted"/>
<dbReference type="RefSeq" id="WP_008949230.1">
    <property type="nucleotide sequence ID" value="NZ_AHTH01000002.1"/>
</dbReference>
<evidence type="ECO:0000259" key="1">
    <source>
        <dbReference type="Pfam" id="PF01844"/>
    </source>
</evidence>
<dbReference type="Pfam" id="PF01844">
    <property type="entry name" value="HNH"/>
    <property type="match status" value="1"/>
</dbReference>
<feature type="domain" description="HNH" evidence="1">
    <location>
        <begin position="9"/>
        <end position="59"/>
    </location>
</feature>
<dbReference type="eggNOG" id="COG1403">
    <property type="taxonomic scope" value="Bacteria"/>
</dbReference>
<dbReference type="PANTHER" id="PTHR37827">
    <property type="entry name" value="TUDOR DOMAIN-CONTAINING PROTEIN"/>
    <property type="match status" value="1"/>
</dbReference>
<gene>
    <name evidence="2" type="ORF">AJE_00775</name>
</gene>
<dbReference type="PATRIC" id="fig|1129374.4.peg.159"/>
<dbReference type="AlphaFoldDB" id="H3ZA03"/>
<evidence type="ECO:0000313" key="3">
    <source>
        <dbReference type="Proteomes" id="UP000012046"/>
    </source>
</evidence>
<dbReference type="EMBL" id="AHTH01000002">
    <property type="protein sequence ID" value="EHR42678.1"/>
    <property type="molecule type" value="Genomic_DNA"/>
</dbReference>
<evidence type="ECO:0000313" key="2">
    <source>
        <dbReference type="EMBL" id="EHR42678.1"/>
    </source>
</evidence>
<dbReference type="PANTHER" id="PTHR37827:SF1">
    <property type="entry name" value="HNH DOMAIN-CONTAINING PROTEIN"/>
    <property type="match status" value="1"/>
</dbReference>
<dbReference type="Proteomes" id="UP000012046">
    <property type="component" value="Unassembled WGS sequence"/>
</dbReference>